<evidence type="ECO:0000256" key="4">
    <source>
        <dbReference type="ARBA" id="ARBA00022840"/>
    </source>
</evidence>
<keyword evidence="2 7" id="KW-0812">Transmembrane</keyword>
<feature type="transmembrane region" description="Helical" evidence="7">
    <location>
        <begin position="53"/>
        <end position="73"/>
    </location>
</feature>
<dbReference type="InterPro" id="IPR011527">
    <property type="entry name" value="ABC1_TM_dom"/>
</dbReference>
<keyword evidence="6 7" id="KW-0472">Membrane</keyword>
<dbReference type="InterPro" id="IPR036640">
    <property type="entry name" value="ABC1_TM_sf"/>
</dbReference>
<dbReference type="PANTHER" id="PTHR43394">
    <property type="entry name" value="ATP-DEPENDENT PERMEASE MDL1, MITOCHONDRIAL"/>
    <property type="match status" value="1"/>
</dbReference>
<evidence type="ECO:0000256" key="3">
    <source>
        <dbReference type="ARBA" id="ARBA00022741"/>
    </source>
</evidence>
<dbReference type="PROSITE" id="PS50929">
    <property type="entry name" value="ABC_TM1F"/>
    <property type="match status" value="1"/>
</dbReference>
<dbReference type="AlphaFoldDB" id="A0A150PRQ1"/>
<feature type="domain" description="ABC transmembrane type-1" evidence="9">
    <location>
        <begin position="31"/>
        <end position="298"/>
    </location>
</feature>
<keyword evidence="4" id="KW-0067">ATP-binding</keyword>
<dbReference type="PANTHER" id="PTHR43394:SF1">
    <property type="entry name" value="ATP-BINDING CASSETTE SUB-FAMILY B MEMBER 10, MITOCHONDRIAL"/>
    <property type="match status" value="1"/>
</dbReference>
<dbReference type="GO" id="GO:0005886">
    <property type="term" value="C:plasma membrane"/>
    <property type="evidence" value="ECO:0007669"/>
    <property type="project" value="UniProtKB-SubCell"/>
</dbReference>
<comment type="caution">
    <text evidence="10">The sequence shown here is derived from an EMBL/GenBank/DDBJ whole genome shotgun (WGS) entry which is preliminary data.</text>
</comment>
<evidence type="ECO:0000256" key="2">
    <source>
        <dbReference type="ARBA" id="ARBA00022692"/>
    </source>
</evidence>
<evidence type="ECO:0000259" key="8">
    <source>
        <dbReference type="PROSITE" id="PS50893"/>
    </source>
</evidence>
<reference evidence="10 11" key="1">
    <citation type="submission" date="2014-02" db="EMBL/GenBank/DDBJ databases">
        <title>The small core and large imbalanced accessory genome model reveals a collaborative survival strategy of Sorangium cellulosum strains in nature.</title>
        <authorList>
            <person name="Han K."/>
            <person name="Peng R."/>
            <person name="Blom J."/>
            <person name="Li Y.-Z."/>
        </authorList>
    </citation>
    <scope>NUCLEOTIDE SEQUENCE [LARGE SCALE GENOMIC DNA]</scope>
    <source>
        <strain evidence="10 11">So0157-25</strain>
    </source>
</reference>
<dbReference type="SUPFAM" id="SSF52540">
    <property type="entry name" value="P-loop containing nucleoside triphosphate hydrolases"/>
    <property type="match status" value="1"/>
</dbReference>
<dbReference type="InterPro" id="IPR039421">
    <property type="entry name" value="Type_1_exporter"/>
</dbReference>
<evidence type="ECO:0000256" key="5">
    <source>
        <dbReference type="ARBA" id="ARBA00022989"/>
    </source>
</evidence>
<keyword evidence="3" id="KW-0547">Nucleotide-binding</keyword>
<evidence type="ECO:0000256" key="6">
    <source>
        <dbReference type="ARBA" id="ARBA00023136"/>
    </source>
</evidence>
<feature type="domain" description="ABC transporter" evidence="8">
    <location>
        <begin position="330"/>
        <end position="565"/>
    </location>
</feature>
<dbReference type="GO" id="GO:0016887">
    <property type="term" value="F:ATP hydrolysis activity"/>
    <property type="evidence" value="ECO:0007669"/>
    <property type="project" value="InterPro"/>
</dbReference>
<feature type="transmembrane region" description="Helical" evidence="7">
    <location>
        <begin position="233"/>
        <end position="255"/>
    </location>
</feature>
<dbReference type="EMBL" id="JELY01000724">
    <property type="protein sequence ID" value="KYF58364.1"/>
    <property type="molecule type" value="Genomic_DNA"/>
</dbReference>
<dbReference type="SMART" id="SM00382">
    <property type="entry name" value="AAA"/>
    <property type="match status" value="1"/>
</dbReference>
<protein>
    <recommendedName>
        <fullName evidence="12">ABC transporter ATP-binding protein</fullName>
    </recommendedName>
</protein>
<dbReference type="Pfam" id="PF00664">
    <property type="entry name" value="ABC_membrane"/>
    <property type="match status" value="1"/>
</dbReference>
<feature type="transmembrane region" description="Helical" evidence="7">
    <location>
        <begin position="138"/>
        <end position="168"/>
    </location>
</feature>
<keyword evidence="5 7" id="KW-1133">Transmembrane helix</keyword>
<dbReference type="InterPro" id="IPR027417">
    <property type="entry name" value="P-loop_NTPase"/>
</dbReference>
<dbReference type="Gene3D" id="3.40.50.300">
    <property type="entry name" value="P-loop containing nucleotide triphosphate hydrolases"/>
    <property type="match status" value="1"/>
</dbReference>
<gene>
    <name evidence="10" type="ORF">BE08_03245</name>
</gene>
<evidence type="ECO:0008006" key="12">
    <source>
        <dbReference type="Google" id="ProtNLM"/>
    </source>
</evidence>
<dbReference type="GO" id="GO:0005524">
    <property type="term" value="F:ATP binding"/>
    <property type="evidence" value="ECO:0007669"/>
    <property type="project" value="UniProtKB-KW"/>
</dbReference>
<organism evidence="10 11">
    <name type="scientific">Sorangium cellulosum</name>
    <name type="common">Polyangium cellulosum</name>
    <dbReference type="NCBI Taxonomy" id="56"/>
    <lineage>
        <taxon>Bacteria</taxon>
        <taxon>Pseudomonadati</taxon>
        <taxon>Myxococcota</taxon>
        <taxon>Polyangia</taxon>
        <taxon>Polyangiales</taxon>
        <taxon>Polyangiaceae</taxon>
        <taxon>Sorangium</taxon>
    </lineage>
</organism>
<evidence type="ECO:0000256" key="1">
    <source>
        <dbReference type="ARBA" id="ARBA00004651"/>
    </source>
</evidence>
<evidence type="ECO:0000259" key="9">
    <source>
        <dbReference type="PROSITE" id="PS50929"/>
    </source>
</evidence>
<evidence type="ECO:0000313" key="10">
    <source>
        <dbReference type="EMBL" id="KYF58364.1"/>
    </source>
</evidence>
<dbReference type="InterPro" id="IPR003439">
    <property type="entry name" value="ABC_transporter-like_ATP-bd"/>
</dbReference>
<dbReference type="Gene3D" id="1.20.1560.10">
    <property type="entry name" value="ABC transporter type 1, transmembrane domain"/>
    <property type="match status" value="1"/>
</dbReference>
<sequence>MESGRAGGERRDMKWTRTTTTLLVGLHELETLAYPFVAGLLVERLIERDWSGFLASTLVLLTLPILEGVLYWGRETGSYLWSESRGAELRRRLLQHLLRVPLLRYLQSKTGDLLNRCVEDVRLLTEHDRLNLEGFRSALAIVVMAGLLATQHWLLLITVLGNGVIYLIESAVLTPRVRALFGKSMTQLDRSNEYLRERLEILPLTRFSGSIAWELRQYEQIQRDGLVIQRRQALLNLIVRAVAGATLALNALLVYTVSGWLLVRGEISLGSLVISTAYMLRIAMASSQLFEWYRKSVAARLCQERVQGVLDLPEEGQLDAAGEVERLETLELREVGFAYPGRPQVLTDVSMTLERGEIVALVGSSGSGKSTLVDLILGLHPVQEGRVLVNGSVALDALNIGAWRRRIAFAPQFPYFFSDTVAYNLSYGRPGLSPAALERMAERFGVHELILRRAGGYQTRIVAQAGFSGGQRQRFGLVRTCLVEDPHLIILDEPTSALDSVTERRVMEIVAELKARAPVLLIAHRLSTVMYADRVVVLHEGRVAEQGTHAELLRGRGRYAELYSRELAHARGAAAEERSAALAEGASG</sequence>
<dbReference type="InterPro" id="IPR003593">
    <property type="entry name" value="AAA+_ATPase"/>
</dbReference>
<dbReference type="Pfam" id="PF00005">
    <property type="entry name" value="ABC_tran"/>
    <property type="match status" value="1"/>
</dbReference>
<proteinExistence type="predicted"/>
<evidence type="ECO:0000256" key="7">
    <source>
        <dbReference type="SAM" id="Phobius"/>
    </source>
</evidence>
<dbReference type="Proteomes" id="UP000075420">
    <property type="component" value="Unassembled WGS sequence"/>
</dbReference>
<dbReference type="GO" id="GO:0015421">
    <property type="term" value="F:ABC-type oligopeptide transporter activity"/>
    <property type="evidence" value="ECO:0007669"/>
    <property type="project" value="TreeGrafter"/>
</dbReference>
<evidence type="ECO:0000313" key="11">
    <source>
        <dbReference type="Proteomes" id="UP000075420"/>
    </source>
</evidence>
<dbReference type="PROSITE" id="PS50893">
    <property type="entry name" value="ABC_TRANSPORTER_2"/>
    <property type="match status" value="1"/>
</dbReference>
<name>A0A150PRQ1_SORCE</name>
<comment type="subcellular location">
    <subcellularLocation>
        <location evidence="1">Cell membrane</location>
        <topology evidence="1">Multi-pass membrane protein</topology>
    </subcellularLocation>
</comment>
<dbReference type="SUPFAM" id="SSF90123">
    <property type="entry name" value="ABC transporter transmembrane region"/>
    <property type="match status" value="1"/>
</dbReference>
<accession>A0A150PRQ1</accession>